<evidence type="ECO:0000256" key="2">
    <source>
        <dbReference type="ARBA" id="ARBA00022692"/>
    </source>
</evidence>
<organism evidence="8 9">
    <name type="scientific">Phytohabitans houttuyneae</name>
    <dbReference type="NCBI Taxonomy" id="1076126"/>
    <lineage>
        <taxon>Bacteria</taxon>
        <taxon>Bacillati</taxon>
        <taxon>Actinomycetota</taxon>
        <taxon>Actinomycetes</taxon>
        <taxon>Micromonosporales</taxon>
        <taxon>Micromonosporaceae</taxon>
    </lineage>
</organism>
<protein>
    <recommendedName>
        <fullName evidence="7">RDD domain-containing protein</fullName>
    </recommendedName>
</protein>
<evidence type="ECO:0000313" key="8">
    <source>
        <dbReference type="EMBL" id="GFJ84682.1"/>
    </source>
</evidence>
<evidence type="ECO:0000313" key="9">
    <source>
        <dbReference type="Proteomes" id="UP000482800"/>
    </source>
</evidence>
<comment type="caution">
    <text evidence="8">The sequence shown here is derived from an EMBL/GenBank/DDBJ whole genome shotgun (WGS) entry which is preliminary data.</text>
</comment>
<evidence type="ECO:0000256" key="6">
    <source>
        <dbReference type="SAM" id="Phobius"/>
    </source>
</evidence>
<dbReference type="PANTHER" id="PTHR38480:SF1">
    <property type="entry name" value="SLR0254 PROTEIN"/>
    <property type="match status" value="1"/>
</dbReference>
<evidence type="ECO:0000256" key="3">
    <source>
        <dbReference type="ARBA" id="ARBA00022989"/>
    </source>
</evidence>
<dbReference type="Pfam" id="PF06271">
    <property type="entry name" value="RDD"/>
    <property type="match status" value="1"/>
</dbReference>
<feature type="region of interest" description="Disordered" evidence="5">
    <location>
        <begin position="298"/>
        <end position="348"/>
    </location>
</feature>
<feature type="transmembrane region" description="Helical" evidence="6">
    <location>
        <begin position="40"/>
        <end position="65"/>
    </location>
</feature>
<keyword evidence="3 6" id="KW-1133">Transmembrane helix</keyword>
<keyword evidence="9" id="KW-1185">Reference proteome</keyword>
<reference evidence="8 9" key="1">
    <citation type="submission" date="2020-03" db="EMBL/GenBank/DDBJ databases">
        <title>Whole genome shotgun sequence of Phytohabitans houttuyneae NBRC 108639.</title>
        <authorList>
            <person name="Komaki H."/>
            <person name="Tamura T."/>
        </authorList>
    </citation>
    <scope>NUCLEOTIDE SEQUENCE [LARGE SCALE GENOMIC DNA]</scope>
    <source>
        <strain evidence="8 9">NBRC 108639</strain>
    </source>
</reference>
<feature type="transmembrane region" description="Helical" evidence="6">
    <location>
        <begin position="77"/>
        <end position="94"/>
    </location>
</feature>
<accession>A0A6V8KHJ9</accession>
<name>A0A6V8KHJ9_9ACTN</name>
<gene>
    <name evidence="8" type="ORF">Phou_088620</name>
</gene>
<evidence type="ECO:0000256" key="5">
    <source>
        <dbReference type="SAM" id="MobiDB-lite"/>
    </source>
</evidence>
<dbReference type="PANTHER" id="PTHR38480">
    <property type="entry name" value="SLR0254 PROTEIN"/>
    <property type="match status" value="1"/>
</dbReference>
<sequence>MVFTCRVSAQVHAPSGAAGVLVSGEAVEVEVRVARVGSRVLALLVDIAVQLMLAVALLVIAAMVLSTAPVVDAALEGALFTLGAVLVLVGYPTLCETFNGGRTVGKLAVGLRVVRDDGGPVRFRHALTRSLVGVAVEWPGLVLPLVTWVASLATMLANPRGKRLGDLAAGTMVIHDRTPAAWGWVPGMPPPLAGWASTLDLTGLDDDLALAVRHFLARGHGLSEPERSRLGQSLAAEILARTTPPPPPGVPGWAYLAAVLAERHRRAAHRLARARAATAALWPGLAVPSRPATLLTRPPVPVPPGAPHEWPSHAWPRPPWLGPTAEQPDWTGMRRPPVASTLRQATPD</sequence>
<dbReference type="EMBL" id="BLPF01000004">
    <property type="protein sequence ID" value="GFJ84682.1"/>
    <property type="molecule type" value="Genomic_DNA"/>
</dbReference>
<dbReference type="InterPro" id="IPR010432">
    <property type="entry name" value="RDD"/>
</dbReference>
<evidence type="ECO:0000256" key="1">
    <source>
        <dbReference type="ARBA" id="ARBA00004141"/>
    </source>
</evidence>
<dbReference type="GO" id="GO:0016020">
    <property type="term" value="C:membrane"/>
    <property type="evidence" value="ECO:0007669"/>
    <property type="project" value="UniProtKB-SubCell"/>
</dbReference>
<evidence type="ECO:0000259" key="7">
    <source>
        <dbReference type="Pfam" id="PF06271"/>
    </source>
</evidence>
<comment type="subcellular location">
    <subcellularLocation>
        <location evidence="1">Membrane</location>
        <topology evidence="1">Multi-pass membrane protein</topology>
    </subcellularLocation>
</comment>
<dbReference type="Proteomes" id="UP000482800">
    <property type="component" value="Unassembled WGS sequence"/>
</dbReference>
<keyword evidence="4 6" id="KW-0472">Membrane</keyword>
<feature type="domain" description="RDD" evidence="7">
    <location>
        <begin position="34"/>
        <end position="170"/>
    </location>
</feature>
<evidence type="ECO:0000256" key="4">
    <source>
        <dbReference type="ARBA" id="ARBA00023136"/>
    </source>
</evidence>
<feature type="transmembrane region" description="Helical" evidence="6">
    <location>
        <begin position="138"/>
        <end position="157"/>
    </location>
</feature>
<keyword evidence="2 6" id="KW-0812">Transmembrane</keyword>
<reference evidence="8 9" key="2">
    <citation type="submission" date="2020-03" db="EMBL/GenBank/DDBJ databases">
        <authorList>
            <person name="Ichikawa N."/>
            <person name="Kimura A."/>
            <person name="Kitahashi Y."/>
            <person name="Uohara A."/>
        </authorList>
    </citation>
    <scope>NUCLEOTIDE SEQUENCE [LARGE SCALE GENOMIC DNA]</scope>
    <source>
        <strain evidence="8 9">NBRC 108639</strain>
    </source>
</reference>
<proteinExistence type="predicted"/>
<dbReference type="AlphaFoldDB" id="A0A6V8KHJ9"/>